<dbReference type="EMBL" id="JAUTXT010000005">
    <property type="protein sequence ID" value="KAK3678216.1"/>
    <property type="molecule type" value="Genomic_DNA"/>
</dbReference>
<feature type="region of interest" description="Disordered" evidence="1">
    <location>
        <begin position="1"/>
        <end position="204"/>
    </location>
</feature>
<accession>A0AAE0WUM0</accession>
<feature type="compositionally biased region" description="Polar residues" evidence="1">
    <location>
        <begin position="238"/>
        <end position="247"/>
    </location>
</feature>
<feature type="region of interest" description="Disordered" evidence="1">
    <location>
        <begin position="430"/>
        <end position="456"/>
    </location>
</feature>
<name>A0AAE0WUM0_9PEZI</name>
<feature type="compositionally biased region" description="Polar residues" evidence="1">
    <location>
        <begin position="66"/>
        <end position="75"/>
    </location>
</feature>
<evidence type="ECO:0000313" key="3">
    <source>
        <dbReference type="Proteomes" id="UP001274830"/>
    </source>
</evidence>
<dbReference type="Proteomes" id="UP001274830">
    <property type="component" value="Unassembled WGS sequence"/>
</dbReference>
<evidence type="ECO:0000313" key="2">
    <source>
        <dbReference type="EMBL" id="KAK3678216.1"/>
    </source>
</evidence>
<comment type="caution">
    <text evidence="2">The sequence shown here is derived from an EMBL/GenBank/DDBJ whole genome shotgun (WGS) entry which is preliminary data.</text>
</comment>
<evidence type="ECO:0000256" key="1">
    <source>
        <dbReference type="SAM" id="MobiDB-lite"/>
    </source>
</evidence>
<dbReference type="AlphaFoldDB" id="A0AAE0WUM0"/>
<feature type="compositionally biased region" description="Low complexity" evidence="1">
    <location>
        <begin position="9"/>
        <end position="31"/>
    </location>
</feature>
<sequence>MARSKKQSRAASASRSKHTTPASASTTSESTQVPKPWVEYVTVDRDDKSSGPTRGVLAGLDPNAILKSTQRSTEVLQDAADHRIEHNEGDDASETLEPPHATRGSRNGRAAVNYDQKLHPMDTTLRPRHAAKRLSGALHLPGREAYESDDVASEEGLSPATDCDSDDKPESSCSGRQRPSKHRIPDPGATRHSSRAEARKTVNYSTEIHPQDYALPFYGHNAELRNVLPIQSREPSKRTSVGESSIASYGYGMTHPRPRKKLRIHASSSSHHAMRRKRSREPEQDATSTDIEELANQAIRGSQAQPLSLADDDDDDEEEEEEEEENEIMHGEQYDHDADQSNLEEEIDHELDPEMEEVHRNLAAEADEEQQGSDFIDQFAVTTTRSFEDEVSPAPVVARTATKRTTMLRSKETANAIGYSTQFLSHYTAESGVPPATTEQADALPSTAPPSPLDPRAESSFVLERLVKQDFRRWQAEHPEIQNTSSPASEWDAEQMFGTEQSDGISCEIESILTD</sequence>
<organism evidence="2 3">
    <name type="scientific">Recurvomyces mirabilis</name>
    <dbReference type="NCBI Taxonomy" id="574656"/>
    <lineage>
        <taxon>Eukaryota</taxon>
        <taxon>Fungi</taxon>
        <taxon>Dikarya</taxon>
        <taxon>Ascomycota</taxon>
        <taxon>Pezizomycotina</taxon>
        <taxon>Dothideomycetes</taxon>
        <taxon>Dothideomycetidae</taxon>
        <taxon>Mycosphaerellales</taxon>
        <taxon>Teratosphaeriaceae</taxon>
        <taxon>Recurvomyces</taxon>
    </lineage>
</organism>
<feature type="compositionally biased region" description="Acidic residues" evidence="1">
    <location>
        <begin position="310"/>
        <end position="326"/>
    </location>
</feature>
<keyword evidence="3" id="KW-1185">Reference proteome</keyword>
<feature type="compositionally biased region" description="Basic and acidic residues" evidence="1">
    <location>
        <begin position="327"/>
        <end position="339"/>
    </location>
</feature>
<gene>
    <name evidence="2" type="ORF">LTR78_002312</name>
</gene>
<feature type="region of interest" description="Disordered" evidence="1">
    <location>
        <begin position="229"/>
        <end position="357"/>
    </location>
</feature>
<feature type="compositionally biased region" description="Basic and acidic residues" evidence="1">
    <location>
        <begin position="79"/>
        <end position="89"/>
    </location>
</feature>
<proteinExistence type="predicted"/>
<protein>
    <submittedName>
        <fullName evidence="2">Uncharacterized protein</fullName>
    </submittedName>
</protein>
<reference evidence="2" key="1">
    <citation type="submission" date="2023-07" db="EMBL/GenBank/DDBJ databases">
        <title>Black Yeasts Isolated from many extreme environments.</title>
        <authorList>
            <person name="Coleine C."/>
            <person name="Stajich J.E."/>
            <person name="Selbmann L."/>
        </authorList>
    </citation>
    <scope>NUCLEOTIDE SEQUENCE</scope>
    <source>
        <strain evidence="2">CCFEE 5485</strain>
    </source>
</reference>